<evidence type="ECO:0000313" key="3">
    <source>
        <dbReference type="EMBL" id="MFC7442588.1"/>
    </source>
</evidence>
<dbReference type="SUPFAM" id="SSF56059">
    <property type="entry name" value="Glutathione synthetase ATP-binding domain-like"/>
    <property type="match status" value="1"/>
</dbReference>
<organism evidence="3 4">
    <name type="scientific">Laceyella putida</name>
    <dbReference type="NCBI Taxonomy" id="110101"/>
    <lineage>
        <taxon>Bacteria</taxon>
        <taxon>Bacillati</taxon>
        <taxon>Bacillota</taxon>
        <taxon>Bacilli</taxon>
        <taxon>Bacillales</taxon>
        <taxon>Thermoactinomycetaceae</taxon>
        <taxon>Laceyella</taxon>
    </lineage>
</organism>
<dbReference type="RefSeq" id="WP_379866573.1">
    <property type="nucleotide sequence ID" value="NZ_JBHTBW010000057.1"/>
</dbReference>
<name>A0ABW2RNE2_9BACL</name>
<reference evidence="4" key="1">
    <citation type="journal article" date="2019" name="Int. J. Syst. Evol. Microbiol.">
        <title>The Global Catalogue of Microorganisms (GCM) 10K type strain sequencing project: providing services to taxonomists for standard genome sequencing and annotation.</title>
        <authorList>
            <consortium name="The Broad Institute Genomics Platform"/>
            <consortium name="The Broad Institute Genome Sequencing Center for Infectious Disease"/>
            <person name="Wu L."/>
            <person name="Ma J."/>
        </authorList>
    </citation>
    <scope>NUCLEOTIDE SEQUENCE [LARGE SCALE GENOMIC DNA]</scope>
    <source>
        <strain evidence="4">CGMCC 1.12942</strain>
    </source>
</reference>
<evidence type="ECO:0000313" key="4">
    <source>
        <dbReference type="Proteomes" id="UP001596500"/>
    </source>
</evidence>
<dbReference type="Gene3D" id="3.30.470.20">
    <property type="entry name" value="ATP-grasp fold, B domain"/>
    <property type="match status" value="1"/>
</dbReference>
<proteinExistence type="predicted"/>
<dbReference type="Pfam" id="PF14398">
    <property type="entry name" value="ATPgrasp_YheCD"/>
    <property type="match status" value="1"/>
</dbReference>
<dbReference type="PROSITE" id="PS50975">
    <property type="entry name" value="ATP_GRASP"/>
    <property type="match status" value="1"/>
</dbReference>
<dbReference type="Proteomes" id="UP001596500">
    <property type="component" value="Unassembled WGS sequence"/>
</dbReference>
<dbReference type="InterPro" id="IPR011761">
    <property type="entry name" value="ATP-grasp"/>
</dbReference>
<dbReference type="InterPro" id="IPR026838">
    <property type="entry name" value="YheC/D"/>
</dbReference>
<keyword evidence="1" id="KW-0067">ATP-binding</keyword>
<evidence type="ECO:0000259" key="2">
    <source>
        <dbReference type="PROSITE" id="PS50975"/>
    </source>
</evidence>
<gene>
    <name evidence="3" type="ORF">ACFQNG_16050</name>
</gene>
<comment type="caution">
    <text evidence="3">The sequence shown here is derived from an EMBL/GenBank/DDBJ whole genome shotgun (WGS) entry which is preliminary data.</text>
</comment>
<keyword evidence="4" id="KW-1185">Reference proteome</keyword>
<dbReference type="PANTHER" id="PTHR21621:SF0">
    <property type="entry name" value="BETA-CITRYLGLUTAMATE SYNTHASE B-RELATED"/>
    <property type="match status" value="1"/>
</dbReference>
<evidence type="ECO:0000256" key="1">
    <source>
        <dbReference type="PROSITE-ProRule" id="PRU00409"/>
    </source>
</evidence>
<protein>
    <submittedName>
        <fullName evidence="3">YheC/YheD family protein</fullName>
    </submittedName>
</protein>
<accession>A0ABW2RNE2</accession>
<dbReference type="PANTHER" id="PTHR21621">
    <property type="entry name" value="RIBOSOMAL PROTEIN S6 MODIFICATION PROTEIN"/>
    <property type="match status" value="1"/>
</dbReference>
<dbReference type="EMBL" id="JBHTBW010000057">
    <property type="protein sequence ID" value="MFC7442588.1"/>
    <property type="molecule type" value="Genomic_DNA"/>
</dbReference>
<keyword evidence="1" id="KW-0547">Nucleotide-binding</keyword>
<sequence length="252" mass="29782">MEKGGELMENATRNKWLKYRFMETRQLLPYLPETRLMTRDSLWNLIKKYRHVIVKPIKGSRGSGVIQVSSIGNGEYAIHYENRKMTIKGKENTYQYLKRIMGDRRYVVQRKISRPTVNKRPFDMRVVVQRRRYSRLWEVTGKIAKIAGKGYIVSNISRSNGTVMPVDRALKKSSIRNLSTKTLQSKIDRVAKLTARRLESFFEGHRIYGLDMALDKNGHVWIIEANLFPILSHFRKLKNKTMYYRIMKYKND</sequence>
<feature type="domain" description="ATP-grasp" evidence="2">
    <location>
        <begin position="20"/>
        <end position="251"/>
    </location>
</feature>